<dbReference type="SUPFAM" id="SSF50729">
    <property type="entry name" value="PH domain-like"/>
    <property type="match status" value="1"/>
</dbReference>
<feature type="region of interest" description="Disordered" evidence="3">
    <location>
        <begin position="272"/>
        <end position="291"/>
    </location>
</feature>
<feature type="compositionally biased region" description="Basic and acidic residues" evidence="3">
    <location>
        <begin position="809"/>
        <end position="825"/>
    </location>
</feature>
<feature type="compositionally biased region" description="Low complexity" evidence="3">
    <location>
        <begin position="2354"/>
        <end position="2363"/>
    </location>
</feature>
<keyword evidence="1 2" id="KW-0728">SH3 domain</keyword>
<feature type="compositionally biased region" description="Polar residues" evidence="3">
    <location>
        <begin position="2204"/>
        <end position="2219"/>
    </location>
</feature>
<dbReference type="InterPro" id="IPR011993">
    <property type="entry name" value="PH-like_dom_sf"/>
</dbReference>
<feature type="compositionally biased region" description="Basic residues" evidence="3">
    <location>
        <begin position="1335"/>
        <end position="1348"/>
    </location>
</feature>
<accession>A0AAW0WNU1</accession>
<feature type="region of interest" description="Disordered" evidence="3">
    <location>
        <begin position="1512"/>
        <end position="1553"/>
    </location>
</feature>
<feature type="region of interest" description="Disordered" evidence="3">
    <location>
        <begin position="1641"/>
        <end position="1661"/>
    </location>
</feature>
<feature type="compositionally biased region" description="Polar residues" evidence="3">
    <location>
        <begin position="2074"/>
        <end position="2089"/>
    </location>
</feature>
<dbReference type="InterPro" id="IPR036028">
    <property type="entry name" value="SH3-like_dom_sf"/>
</dbReference>
<evidence type="ECO:0000259" key="4">
    <source>
        <dbReference type="PROSITE" id="PS50002"/>
    </source>
</evidence>
<dbReference type="Gene3D" id="2.30.30.40">
    <property type="entry name" value="SH3 Domains"/>
    <property type="match status" value="1"/>
</dbReference>
<dbReference type="CDD" id="cd00160">
    <property type="entry name" value="RhoGEF"/>
    <property type="match status" value="1"/>
</dbReference>
<dbReference type="SUPFAM" id="SSF50044">
    <property type="entry name" value="SH3-domain"/>
    <property type="match status" value="1"/>
</dbReference>
<feature type="compositionally biased region" description="Polar residues" evidence="3">
    <location>
        <begin position="1101"/>
        <end position="1116"/>
    </location>
</feature>
<feature type="region of interest" description="Disordered" evidence="3">
    <location>
        <begin position="2354"/>
        <end position="2410"/>
    </location>
</feature>
<feature type="compositionally biased region" description="Basic and acidic residues" evidence="3">
    <location>
        <begin position="25"/>
        <end position="35"/>
    </location>
</feature>
<dbReference type="Pfam" id="PF00621">
    <property type="entry name" value="RhoGEF"/>
    <property type="match status" value="1"/>
</dbReference>
<feature type="compositionally biased region" description="Low complexity" evidence="3">
    <location>
        <begin position="1476"/>
        <end position="1488"/>
    </location>
</feature>
<feature type="compositionally biased region" description="Gly residues" evidence="3">
    <location>
        <begin position="2115"/>
        <end position="2127"/>
    </location>
</feature>
<feature type="compositionally biased region" description="Low complexity" evidence="3">
    <location>
        <begin position="1792"/>
        <end position="1809"/>
    </location>
</feature>
<dbReference type="PROSITE" id="PS50002">
    <property type="entry name" value="SH3"/>
    <property type="match status" value="1"/>
</dbReference>
<dbReference type="Gene3D" id="1.20.900.10">
    <property type="entry name" value="Dbl homology (DH) domain"/>
    <property type="match status" value="1"/>
</dbReference>
<feature type="non-terminal residue" evidence="6">
    <location>
        <position position="2916"/>
    </location>
</feature>
<dbReference type="PANTHER" id="PTHR12845">
    <property type="entry name" value="GUANINE NUCLEOTIDE EXCHANGE FACTOR"/>
    <property type="match status" value="1"/>
</dbReference>
<reference evidence="6 7" key="1">
    <citation type="journal article" date="2024" name="BMC Genomics">
        <title>Genome assembly of redclaw crayfish (Cherax quadricarinatus) provides insights into its immune adaptation and hypoxia tolerance.</title>
        <authorList>
            <person name="Liu Z."/>
            <person name="Zheng J."/>
            <person name="Li H."/>
            <person name="Fang K."/>
            <person name="Wang S."/>
            <person name="He J."/>
            <person name="Zhou D."/>
            <person name="Weng S."/>
            <person name="Chi M."/>
            <person name="Gu Z."/>
            <person name="He J."/>
            <person name="Li F."/>
            <person name="Wang M."/>
        </authorList>
    </citation>
    <scope>NUCLEOTIDE SEQUENCE [LARGE SCALE GENOMIC DNA]</scope>
    <source>
        <strain evidence="6">ZL_2023a</strain>
    </source>
</reference>
<evidence type="ECO:0000313" key="6">
    <source>
        <dbReference type="EMBL" id="KAK8733826.1"/>
    </source>
</evidence>
<dbReference type="GO" id="GO:0005085">
    <property type="term" value="F:guanyl-nucleotide exchange factor activity"/>
    <property type="evidence" value="ECO:0007669"/>
    <property type="project" value="InterPro"/>
</dbReference>
<feature type="region of interest" description="Disordered" evidence="3">
    <location>
        <begin position="1410"/>
        <end position="1495"/>
    </location>
</feature>
<protein>
    <submittedName>
        <fullName evidence="6">Uncharacterized protein</fullName>
    </submittedName>
</protein>
<feature type="compositionally biased region" description="Acidic residues" evidence="3">
    <location>
        <begin position="1128"/>
        <end position="1137"/>
    </location>
</feature>
<sequence>MPATSREKSSPRVSKVFSRISSDPRISKSHGEPKVEAASLVDGVVDSKHTKSTKTQKAKRGILPYFRGHKSGKKSEKEKEKAKKDKVEESKHCDVSQTVSTDIECQAQLSPVLDTHEVVTKETDDVVLLSKEPIESGSIVSDAISEVIEKEGADMSEECDKGASVTEWDRGDGLGSVDFQTYSLMHSARVSKYESPLRKTQTYQKSFLHNRYGSSSNVETLPSRFRHPPTDWSMSSVANVSAFRSNTLQPSRVPLPALRSQTLQHSLAPTSVSLELQQPPPTSTTSTSSCTLLHLTPEHSAATSSYDHTETAEGYSKQLPLQVKSHTLDTVRARFQNHVNNLTYEGMDFTNSEQSCSATCLTPSSWSFGGRSFTSPFTKLTLHASESLKEVEKEKDKKLTRSISAESKCAAKVGVKKILLQNRLKEDSVQDINAERKSVPCELQGGTTTRVEPVSKNLDSITISSNKFVKAKLNITVVKTPEVIRRGRLGSFRFTRTGIRSSVRASLKKRRDTVALTSSASSSLSTSSSSLAAATTTLKNTTGTVEGKFIPEYAKVNKRKHSKPDIVEEKDFGGLVVSTSHIHESPAEKAPIVKKIEAAAYKARKDCEPSLKVNPVKRSESFKTGSRVGRRSSLTFASRAKMLEGESFVKSQAVKLRRKDSKNGRLDIKNARKAEYRLSVTIKPSTVATLANKFNTIISQNQAGSPITKSELPFSHVSVHKTRVLSSPRASTRLKSRSRSGRIDPDNKDNSLECAPVMNEKSKKEEKNREERRGDLSVSGARKVNSMGSRSPSSKTSAVSKNGSSGLDKLGDNKTDEEKVCEKIKTALSSGKFKGETDDSEDDVVDKDDESTDEKKYKSRMPSPTPSSATIPDILEEPSYMNPGTSSATLTYTAPVSCTAVASNSMIPKTTNSLVVQQKDSTKDTSVKRLVDKDQQVLPLSEKHTNNQMLNISEGHVKSDSMDSGISTEGDRLSGAGSPNYPSTSLATSSGPNFCSLVAEDSSLDTVISTDTCQSDDSAVALKNEETMSLEPQTSIEDLEDKDLQQEKSLSRLCSDTDEMNTADNVESEEKGIVDLLESESKGTADVKYTAQIPDDECTDNDVTCPSKTDENTLSAGISEPEDKMTSIEDDLEETIIEPDSRSVSSSVLDDTHSEVSSVCSDVKSKRTSKPNESRIYTAVKSAVKNTVKKTKEKDAERKEERERERRNRSPSADREKWYRRGRSRERARDKKDDKDQGAGDEQKAAGEEIDNDDKRETPKKDGREREGRSYERFTFKKLREKSQERRRLKDKAKEEEKKKEDEKKASGEESKKDGKNKKKDCKEKEEATYGKWSIRSRSRSRDRKKYKDKVSEQLAQEEAEAAKEAEEQASAEATDSPKHPDSPQLGTSRTCLTLPYMKKTENMVFTFDTDSIYDRPQTPTQSMKSMTLPPPPKTPIPSPPSSATTPIPPPPKTPIPALPTEFASDEAKETANILSVSDKSNGDSDGSNETENIYENLYAPNLEKLHRNREKLEGRGIRPNSSFLWSDGGQAPTSSQVSDTKETIEEETEPERSPFIRVIGVRTYGRMDRYGKITPSGKAKEVTPEGHNYAELQQGAEDTQTLAYDDIGAVSAISYDDIAAPSSCGYDDIRAPSTVGYDIIRPPSEGYDPVNPPRSDSSQYDDCDGGIVTAQFAVVMEDQLDSISYMYDEISMYNASQNSHSYEPVYPPGVSPQGRPAVSSIEEVPETEAPPPATQESNDQDNDRDVIDDASSEYSQDGCEGGVHEVFSYKLTRIGGTLESTPVEPTPATPATPATPTTPTTPSTPGSTLRTRLYGGGLVAVGGESAHSPSLSPTEGKSETSDEWMDVSDTETDDTSASDPITITTQIPLVRMRQRSKRWRARNWRRSWSQGVRDVAAHAHNHTHAHTIGHTHVTIPAAREDEIEYCWREGGESEEEDPTTGHYEAIYEVITPAQDERFHRPDDNDFDDSFDSDDSDDAYCRLRPQFPDDSSQISRDHTESLSSEVSGCDKQQELSSLQQQQQQQQQQHGITKIAEAANLGMRRLRRNWSLTKNEVKTGLSRIKKKSTFNVSDMKSTENLASDASPSSAENKRKWSFKSHFRRKSSSGSVTTVVSGGGGGSGSGGSGPPSKKESATFYLTLTIETGNQDAGEMSDASQRTGRSDCESVRSTTSAHEYRKSNTPSIALVTTVGSSENAVPLRRVTSATTNRKSCAGSSSYGPVRPRTAPPAPPPKEKSSEAVSGRSEGDEFSKVEVASRLNQLLSTGPVAPPGRRVLRTSECSSSDTSPVPVLIHPEDTRHTGLWPHSVKYATIDMSNFGVHTNAGGDSSGDEKSMNVDIANSLKFNMPQARMSVASAASHSSSEGYIRPGDIASAPPPPLPARRTPSTSVPVIKSSSKKSPPTLLHMSPNVMDGDNNSYLDFSCTALMQDEPLYVSSHFADEPLYQFYTATVLERAAHNQGDCSSEDDYEVINDGHHGTQARKLQSRPSAMELVTPADGRRTLWCELPEVIDSGLLSQISSQERKIQEAMFEMITSEASYLKSLNVLVTHFVQCPEFTIDEGEDAVLSRRERHILFSDILPVKRCSELFLADLEKRWQVSVQISTIADIICKHANNHFQVYVKYCSNQIYQDRTLKELKENNPRFLEVLNCLESSPVCQSLAMHSFLMLPMQRITRLPLLVDAIFHRLEYGTPMWNEYKIALATLTKIVSECNEGARKMERMEEMLILSRQLDFREVKAIPLISASRWLVKKGELIRLTWRENDAKLTFGKRISKCTLYFFLFTDLLVVTKKKSEDQYMVLDYCSRNMVQVLELDTGDKFPGRLLDGHKNLLIMTMLQNHENKTVEMVVSCPMESDRTRWVEAVTPRSSDNPDERIYEEWDCPQVQAVHPYVGKQPDELSLEVSDVVNVLKKMADG</sequence>
<feature type="compositionally biased region" description="Polar residues" evidence="3">
    <location>
        <begin position="2168"/>
        <end position="2181"/>
    </location>
</feature>
<feature type="compositionally biased region" description="Basic and acidic residues" evidence="3">
    <location>
        <begin position="760"/>
        <end position="775"/>
    </location>
</feature>
<feature type="compositionally biased region" description="Acidic residues" evidence="3">
    <location>
        <begin position="1842"/>
        <end position="1857"/>
    </location>
</feature>
<feature type="region of interest" description="Disordered" evidence="3">
    <location>
        <begin position="957"/>
        <end position="988"/>
    </location>
</feature>
<feature type="region of interest" description="Disordered" evidence="3">
    <location>
        <begin position="1953"/>
        <end position="2005"/>
    </location>
</feature>
<gene>
    <name evidence="6" type="ORF">OTU49_006195</name>
</gene>
<evidence type="ECO:0000256" key="1">
    <source>
        <dbReference type="ARBA" id="ARBA00022443"/>
    </source>
</evidence>
<name>A0AAW0WNU1_CHEQU</name>
<feature type="region of interest" description="Disordered" evidence="3">
    <location>
        <begin position="2199"/>
        <end position="2294"/>
    </location>
</feature>
<feature type="compositionally biased region" description="Low complexity" evidence="3">
    <location>
        <begin position="2382"/>
        <end position="2403"/>
    </location>
</feature>
<dbReference type="InterPro" id="IPR047271">
    <property type="entry name" value="Ephexin-like"/>
</dbReference>
<feature type="compositionally biased region" description="Basic residues" evidence="3">
    <location>
        <begin position="2094"/>
        <end position="2105"/>
    </location>
</feature>
<evidence type="ECO:0000256" key="2">
    <source>
        <dbReference type="PROSITE-ProRule" id="PRU00192"/>
    </source>
</evidence>
<evidence type="ECO:0000259" key="5">
    <source>
        <dbReference type="PROSITE" id="PS50010"/>
    </source>
</evidence>
<dbReference type="InterPro" id="IPR001452">
    <property type="entry name" value="SH3_domain"/>
</dbReference>
<feature type="region of interest" description="Disordered" evidence="3">
    <location>
        <begin position="1705"/>
        <end position="1761"/>
    </location>
</feature>
<feature type="region of interest" description="Disordered" evidence="3">
    <location>
        <begin position="1778"/>
        <end position="1860"/>
    </location>
</feature>
<feature type="region of interest" description="Disordered" evidence="3">
    <location>
        <begin position="2145"/>
        <end position="2181"/>
    </location>
</feature>
<feature type="domain" description="SH3" evidence="4">
    <location>
        <begin position="2880"/>
        <end position="2916"/>
    </location>
</feature>
<feature type="compositionally biased region" description="Basic and acidic residues" evidence="3">
    <location>
        <begin position="73"/>
        <end position="90"/>
    </location>
</feature>
<feature type="compositionally biased region" description="Basic residues" evidence="3">
    <location>
        <begin position="50"/>
        <end position="60"/>
    </location>
</feature>
<dbReference type="PANTHER" id="PTHR12845:SF5">
    <property type="entry name" value="EPHEXIN, ISOFORM D"/>
    <property type="match status" value="1"/>
</dbReference>
<dbReference type="SUPFAM" id="SSF48065">
    <property type="entry name" value="DBL homology domain (DH-domain)"/>
    <property type="match status" value="1"/>
</dbReference>
<organism evidence="6 7">
    <name type="scientific">Cherax quadricarinatus</name>
    <name type="common">Australian red claw crayfish</name>
    <dbReference type="NCBI Taxonomy" id="27406"/>
    <lineage>
        <taxon>Eukaryota</taxon>
        <taxon>Metazoa</taxon>
        <taxon>Ecdysozoa</taxon>
        <taxon>Arthropoda</taxon>
        <taxon>Crustacea</taxon>
        <taxon>Multicrustacea</taxon>
        <taxon>Malacostraca</taxon>
        <taxon>Eumalacostraca</taxon>
        <taxon>Eucarida</taxon>
        <taxon>Decapoda</taxon>
        <taxon>Pleocyemata</taxon>
        <taxon>Astacidea</taxon>
        <taxon>Parastacoidea</taxon>
        <taxon>Parastacidae</taxon>
        <taxon>Cherax</taxon>
    </lineage>
</organism>
<dbReference type="InterPro" id="IPR035899">
    <property type="entry name" value="DBL_dom_sf"/>
</dbReference>
<dbReference type="SMART" id="SM00325">
    <property type="entry name" value="RhoGEF"/>
    <property type="match status" value="1"/>
</dbReference>
<dbReference type="Gene3D" id="2.30.29.30">
    <property type="entry name" value="Pleckstrin-homology domain (PH domain)/Phosphotyrosine-binding domain (PTB)"/>
    <property type="match status" value="1"/>
</dbReference>
<dbReference type="InterPro" id="IPR047270">
    <property type="entry name" value="PH_ephexin"/>
</dbReference>
<evidence type="ECO:0000313" key="7">
    <source>
        <dbReference type="Proteomes" id="UP001445076"/>
    </source>
</evidence>
<feature type="domain" description="DH" evidence="5">
    <location>
        <begin position="2525"/>
        <end position="2715"/>
    </location>
</feature>
<feature type="compositionally biased region" description="Pro residues" evidence="3">
    <location>
        <begin position="1429"/>
        <end position="1458"/>
    </location>
</feature>
<feature type="compositionally biased region" description="Polar residues" evidence="3">
    <location>
        <begin position="786"/>
        <end position="805"/>
    </location>
</feature>
<feature type="compositionally biased region" description="Basic and acidic residues" evidence="3">
    <location>
        <begin position="1281"/>
        <end position="1314"/>
    </location>
</feature>
<dbReference type="EMBL" id="JARKIK010000052">
    <property type="protein sequence ID" value="KAK8733826.1"/>
    <property type="molecule type" value="Genomic_DNA"/>
</dbReference>
<comment type="caution">
    <text evidence="6">The sequence shown here is derived from an EMBL/GenBank/DDBJ whole genome shotgun (WGS) entry which is preliminary data.</text>
</comment>
<feature type="compositionally biased region" description="Basic and acidic residues" evidence="3">
    <location>
        <begin position="1190"/>
        <end position="1275"/>
    </location>
</feature>
<feature type="compositionally biased region" description="Acidic residues" evidence="3">
    <location>
        <begin position="1965"/>
        <end position="1978"/>
    </location>
</feature>
<feature type="region of interest" description="Disordered" evidence="3">
    <location>
        <begin position="723"/>
        <end position="873"/>
    </location>
</feature>
<feature type="compositionally biased region" description="Basic and acidic residues" evidence="3">
    <location>
        <begin position="741"/>
        <end position="751"/>
    </location>
</feature>
<keyword evidence="7" id="KW-1185">Reference proteome</keyword>
<evidence type="ECO:0000256" key="3">
    <source>
        <dbReference type="SAM" id="MobiDB-lite"/>
    </source>
</evidence>
<dbReference type="CDD" id="cd01221">
    <property type="entry name" value="PH_ephexin"/>
    <property type="match status" value="1"/>
</dbReference>
<feature type="compositionally biased region" description="Acidic residues" evidence="3">
    <location>
        <begin position="838"/>
        <end position="852"/>
    </location>
</feature>
<proteinExistence type="predicted"/>
<dbReference type="InterPro" id="IPR000219">
    <property type="entry name" value="DH_dom"/>
</dbReference>
<feature type="region of interest" description="Disordered" evidence="3">
    <location>
        <begin position="1098"/>
        <end position="1392"/>
    </location>
</feature>
<feature type="region of interest" description="Disordered" evidence="3">
    <location>
        <begin position="1"/>
        <end position="35"/>
    </location>
</feature>
<dbReference type="Proteomes" id="UP001445076">
    <property type="component" value="Unassembled WGS sequence"/>
</dbReference>
<feature type="compositionally biased region" description="Basic and acidic residues" evidence="3">
    <location>
        <begin position="1"/>
        <end position="10"/>
    </location>
</feature>
<feature type="region of interest" description="Disordered" evidence="3">
    <location>
        <begin position="47"/>
        <end position="90"/>
    </location>
</feature>
<feature type="region of interest" description="Disordered" evidence="3">
    <location>
        <begin position="2074"/>
        <end position="2133"/>
    </location>
</feature>
<dbReference type="PROSITE" id="PS50010">
    <property type="entry name" value="DH_2"/>
    <property type="match status" value="1"/>
</dbReference>
<feature type="compositionally biased region" description="Basic and acidic residues" evidence="3">
    <location>
        <begin position="1955"/>
        <end position="1964"/>
    </location>
</feature>